<dbReference type="GO" id="GO:0005886">
    <property type="term" value="C:plasma membrane"/>
    <property type="evidence" value="ECO:0007669"/>
    <property type="project" value="TreeGrafter"/>
</dbReference>
<dbReference type="Pfam" id="PF05656">
    <property type="entry name" value="DUF805"/>
    <property type="match status" value="1"/>
</dbReference>
<dbReference type="PANTHER" id="PTHR34980:SF2">
    <property type="entry name" value="INNER MEMBRANE PROTEIN YHAH-RELATED"/>
    <property type="match status" value="1"/>
</dbReference>
<dbReference type="AlphaFoldDB" id="A0A1I3CW32"/>
<dbReference type="InterPro" id="IPR008523">
    <property type="entry name" value="DUF805"/>
</dbReference>
<feature type="transmembrane region" description="Helical" evidence="1">
    <location>
        <begin position="20"/>
        <end position="40"/>
    </location>
</feature>
<gene>
    <name evidence="2" type="ORF">SAMN05192551_10338</name>
</gene>
<keyword evidence="1" id="KW-0472">Membrane</keyword>
<dbReference type="RefSeq" id="WP_093370939.1">
    <property type="nucleotide sequence ID" value="NZ_FOQA01000003.1"/>
</dbReference>
<evidence type="ECO:0000313" key="2">
    <source>
        <dbReference type="EMBL" id="SFH78489.1"/>
    </source>
</evidence>
<organism evidence="2 3">
    <name type="scientific">Tindallia magadiensis</name>
    <dbReference type="NCBI Taxonomy" id="69895"/>
    <lineage>
        <taxon>Bacteria</taxon>
        <taxon>Bacillati</taxon>
        <taxon>Bacillota</taxon>
        <taxon>Clostridia</taxon>
        <taxon>Peptostreptococcales</taxon>
        <taxon>Tindalliaceae</taxon>
        <taxon>Tindallia</taxon>
    </lineage>
</organism>
<name>A0A1I3CW32_9FIRM</name>
<evidence type="ECO:0000256" key="1">
    <source>
        <dbReference type="SAM" id="Phobius"/>
    </source>
</evidence>
<reference evidence="3" key="1">
    <citation type="submission" date="2016-10" db="EMBL/GenBank/DDBJ databases">
        <authorList>
            <person name="Varghese N."/>
            <person name="Submissions S."/>
        </authorList>
    </citation>
    <scope>NUCLEOTIDE SEQUENCE [LARGE SCALE GENOMIC DNA]</scope>
    <source>
        <strain evidence="3">Z-7934</strain>
    </source>
</reference>
<keyword evidence="1" id="KW-1133">Transmembrane helix</keyword>
<dbReference type="OrthoDB" id="9812349at2"/>
<protein>
    <submittedName>
        <fullName evidence="2">Uncharacterized membrane protein YhaH, DUF805 family</fullName>
    </submittedName>
</protein>
<dbReference type="EMBL" id="FOQA01000003">
    <property type="protein sequence ID" value="SFH78489.1"/>
    <property type="molecule type" value="Genomic_DNA"/>
</dbReference>
<feature type="transmembrane region" description="Helical" evidence="1">
    <location>
        <begin position="47"/>
        <end position="72"/>
    </location>
</feature>
<sequence>MNRLLQFDGRATRSEYWCFAIIHNMIKAFVTMIEFSWYGIGSPPLPAYFTISGELSLGYAVLAFIPCLAITIRRFHDIGASGAFLFYYIFLLLDLCCF</sequence>
<dbReference type="STRING" id="69895.SAMN05192551_10338"/>
<keyword evidence="3" id="KW-1185">Reference proteome</keyword>
<keyword evidence="1" id="KW-0812">Transmembrane</keyword>
<proteinExistence type="predicted"/>
<dbReference type="Proteomes" id="UP000199287">
    <property type="component" value="Unassembled WGS sequence"/>
</dbReference>
<accession>A0A1I3CW32</accession>
<dbReference type="PANTHER" id="PTHR34980">
    <property type="entry name" value="INNER MEMBRANE PROTEIN-RELATED-RELATED"/>
    <property type="match status" value="1"/>
</dbReference>
<evidence type="ECO:0000313" key="3">
    <source>
        <dbReference type="Proteomes" id="UP000199287"/>
    </source>
</evidence>
<feature type="transmembrane region" description="Helical" evidence="1">
    <location>
        <begin position="78"/>
        <end position="97"/>
    </location>
</feature>